<dbReference type="InterPro" id="IPR019331">
    <property type="entry name" value="FAM192A/Fyv6_N"/>
</dbReference>
<comment type="subcellular location">
    <subcellularLocation>
        <location evidence="1">Nucleus</location>
    </subcellularLocation>
</comment>
<feature type="domain" description="FAM192A/Fyv6 N-terminal" evidence="3">
    <location>
        <begin position="50"/>
        <end position="137"/>
    </location>
</feature>
<dbReference type="Proteomes" id="UP000037460">
    <property type="component" value="Unassembled WGS sequence"/>
</dbReference>
<comment type="caution">
    <text evidence="4">The sequence shown here is derived from an EMBL/GenBank/DDBJ whole genome shotgun (WGS) entry which is preliminary data.</text>
</comment>
<dbReference type="GO" id="GO:0005634">
    <property type="term" value="C:nucleus"/>
    <property type="evidence" value="ECO:0007669"/>
    <property type="project" value="UniProtKB-SubCell"/>
</dbReference>
<protein>
    <recommendedName>
        <fullName evidence="3">FAM192A/Fyv6 N-terminal domain-containing protein</fullName>
    </recommendedName>
</protein>
<proteinExistence type="predicted"/>
<keyword evidence="5" id="KW-1185">Reference proteome</keyword>
<dbReference type="PANTHER" id="PTHR13495">
    <property type="entry name" value="NEFA-INTERACTING NUCLEAR PROTEIN NIP30"/>
    <property type="match status" value="1"/>
</dbReference>
<dbReference type="Pfam" id="PF10187">
    <property type="entry name" value="FAM192A_Fyv6_N"/>
    <property type="match status" value="1"/>
</dbReference>
<reference evidence="5" key="1">
    <citation type="journal article" date="2015" name="PLoS Genet.">
        <title>Genome Sequence and Transcriptome Analyses of Chrysochromulina tobin: Metabolic Tools for Enhanced Algal Fitness in the Prominent Order Prymnesiales (Haptophyceae).</title>
        <authorList>
            <person name="Hovde B.T."/>
            <person name="Deodato C.R."/>
            <person name="Hunsperger H.M."/>
            <person name="Ryken S.A."/>
            <person name="Yost W."/>
            <person name="Jha R.K."/>
            <person name="Patterson J."/>
            <person name="Monnat R.J. Jr."/>
            <person name="Barlow S.B."/>
            <person name="Starkenburg S.R."/>
            <person name="Cattolico R.A."/>
        </authorList>
    </citation>
    <scope>NUCLEOTIDE SEQUENCE</scope>
    <source>
        <strain evidence="5">CCMP291</strain>
    </source>
</reference>
<dbReference type="PANTHER" id="PTHR13495:SF0">
    <property type="entry name" value="PSME3-INTERACTING PROTEIN"/>
    <property type="match status" value="1"/>
</dbReference>
<accession>A0A0M0KAS3</accession>
<evidence type="ECO:0000313" key="4">
    <source>
        <dbReference type="EMBL" id="KOO35935.1"/>
    </source>
</evidence>
<evidence type="ECO:0000256" key="1">
    <source>
        <dbReference type="ARBA" id="ARBA00004123"/>
    </source>
</evidence>
<keyword evidence="2" id="KW-0539">Nucleus</keyword>
<evidence type="ECO:0000259" key="3">
    <source>
        <dbReference type="Pfam" id="PF10187"/>
    </source>
</evidence>
<evidence type="ECO:0000256" key="2">
    <source>
        <dbReference type="ARBA" id="ARBA00023242"/>
    </source>
</evidence>
<dbReference type="OrthoDB" id="75807at2759"/>
<gene>
    <name evidence="4" type="ORF">Ctob_008418</name>
</gene>
<dbReference type="InterPro" id="IPR039845">
    <property type="entry name" value="FAM192A"/>
</dbReference>
<organism evidence="4 5">
    <name type="scientific">Chrysochromulina tobinii</name>
    <dbReference type="NCBI Taxonomy" id="1460289"/>
    <lineage>
        <taxon>Eukaryota</taxon>
        <taxon>Haptista</taxon>
        <taxon>Haptophyta</taxon>
        <taxon>Prymnesiophyceae</taxon>
        <taxon>Prymnesiales</taxon>
        <taxon>Chrysochromulinaceae</taxon>
        <taxon>Chrysochromulina</taxon>
    </lineage>
</organism>
<evidence type="ECO:0000313" key="5">
    <source>
        <dbReference type="Proteomes" id="UP000037460"/>
    </source>
</evidence>
<name>A0A0M0KAS3_9EUKA</name>
<dbReference type="EMBL" id="JWZX01000699">
    <property type="protein sequence ID" value="KOO35935.1"/>
    <property type="molecule type" value="Genomic_DNA"/>
</dbReference>
<dbReference type="AlphaFoldDB" id="A0A0M0KAS3"/>
<sequence>MSYNPFHAKTVDAAEQRPAADVFRLSVQASDAAISSRFASGGKYTIEQLEAGADEAAPAPAEASEFDPDDKRSLYERLKAQKDAKQEEFEHRNAFKNQMDHWKLDDDDAAFEDERRQRQFEQQQESARLHQEGAEFYRLARAAQQTVAKPAVSIAPPVPSIWEGRARAEKRKLPTKPTGALRVVKTQPGPAACACSGSAVTGGTAPGGGSCSTCAVSAASTVASGAAATATHAATAIAMLPGMGDYGSDEDEVDE</sequence>